<dbReference type="GO" id="GO:0015628">
    <property type="term" value="P:protein secretion by the type II secretion system"/>
    <property type="evidence" value="ECO:0007669"/>
    <property type="project" value="TreeGrafter"/>
</dbReference>
<accession>A0A1H3HGV6</accession>
<dbReference type="InterPro" id="IPR010994">
    <property type="entry name" value="RuvA_2-like"/>
</dbReference>
<dbReference type="Pfam" id="PF10531">
    <property type="entry name" value="SLBB"/>
    <property type="match status" value="1"/>
</dbReference>
<dbReference type="SMART" id="SM00278">
    <property type="entry name" value="HhH1"/>
    <property type="match status" value="2"/>
</dbReference>
<keyword evidence="3" id="KW-1185">Reference proteome</keyword>
<evidence type="ECO:0000313" key="2">
    <source>
        <dbReference type="EMBL" id="SDY14455.1"/>
    </source>
</evidence>
<dbReference type="Gene3D" id="1.10.150.320">
    <property type="entry name" value="Photosystem II 12 kDa extrinsic protein"/>
    <property type="match status" value="1"/>
</dbReference>
<dbReference type="InterPro" id="IPR019554">
    <property type="entry name" value="Soluble_ligand-bd"/>
</dbReference>
<dbReference type="InterPro" id="IPR003583">
    <property type="entry name" value="Hlx-hairpin-Hlx_DNA-bd_motif"/>
</dbReference>
<dbReference type="InterPro" id="IPR004509">
    <property type="entry name" value="Competence_ComEA_HhH"/>
</dbReference>
<name>A0A1H3HGV6_9PSEU</name>
<dbReference type="GO" id="GO:0006281">
    <property type="term" value="P:DNA repair"/>
    <property type="evidence" value="ECO:0007669"/>
    <property type="project" value="InterPro"/>
</dbReference>
<evidence type="ECO:0000259" key="1">
    <source>
        <dbReference type="SMART" id="SM00278"/>
    </source>
</evidence>
<dbReference type="EMBL" id="FNON01000004">
    <property type="protein sequence ID" value="SDY14455.1"/>
    <property type="molecule type" value="Genomic_DNA"/>
</dbReference>
<evidence type="ECO:0000313" key="3">
    <source>
        <dbReference type="Proteomes" id="UP000199515"/>
    </source>
</evidence>
<dbReference type="AlphaFoldDB" id="A0A1H3HGV6"/>
<feature type="domain" description="Helix-hairpin-helix DNA-binding motif class 1" evidence="1">
    <location>
        <begin position="144"/>
        <end position="163"/>
    </location>
</feature>
<dbReference type="STRING" id="589385.SAMN05421504_104654"/>
<dbReference type="GO" id="GO:0003677">
    <property type="term" value="F:DNA binding"/>
    <property type="evidence" value="ECO:0007669"/>
    <property type="project" value="InterPro"/>
</dbReference>
<reference evidence="2 3" key="1">
    <citation type="submission" date="2016-10" db="EMBL/GenBank/DDBJ databases">
        <authorList>
            <person name="de Groot N.N."/>
        </authorList>
    </citation>
    <scope>NUCLEOTIDE SEQUENCE [LARGE SCALE GENOMIC DNA]</scope>
    <source>
        <strain evidence="2 3">CPCC 202699</strain>
    </source>
</reference>
<dbReference type="Proteomes" id="UP000199515">
    <property type="component" value="Unassembled WGS sequence"/>
</dbReference>
<sequence length="197" mass="19666">MAGAPGSVRRRRLAVAAALAGVVSVVLTSVVLLGDPEPHESPPALPSASPVAAKAVVAPPPELVVSVVGKVANPGLVTVPAGARVADAVAKAGGPSPGVDLAGLNLARKLADGEQIAVGVPVPAGAAPSDGTPSKVDLNTATAEQLDTLPGVGPVMAKRILEWRTKHGRFTSVEQLRDVDGIGEGKFSKLRDQVGVS</sequence>
<dbReference type="PANTHER" id="PTHR21180:SF32">
    <property type="entry name" value="ENDONUCLEASE_EXONUCLEASE_PHOSPHATASE FAMILY DOMAIN-CONTAINING PROTEIN 1"/>
    <property type="match status" value="1"/>
</dbReference>
<dbReference type="PANTHER" id="PTHR21180">
    <property type="entry name" value="ENDONUCLEASE/EXONUCLEASE/PHOSPHATASE FAMILY DOMAIN-CONTAINING PROTEIN 1"/>
    <property type="match status" value="1"/>
</dbReference>
<organism evidence="2 3">
    <name type="scientific">Amycolatopsis xylanica</name>
    <dbReference type="NCBI Taxonomy" id="589385"/>
    <lineage>
        <taxon>Bacteria</taxon>
        <taxon>Bacillati</taxon>
        <taxon>Actinomycetota</taxon>
        <taxon>Actinomycetes</taxon>
        <taxon>Pseudonocardiales</taxon>
        <taxon>Pseudonocardiaceae</taxon>
        <taxon>Amycolatopsis</taxon>
    </lineage>
</organism>
<dbReference type="SUPFAM" id="SSF47781">
    <property type="entry name" value="RuvA domain 2-like"/>
    <property type="match status" value="1"/>
</dbReference>
<dbReference type="Pfam" id="PF12836">
    <property type="entry name" value="HHH_3"/>
    <property type="match status" value="1"/>
</dbReference>
<proteinExistence type="predicted"/>
<feature type="domain" description="Helix-hairpin-helix DNA-binding motif class 1" evidence="1">
    <location>
        <begin position="174"/>
        <end position="193"/>
    </location>
</feature>
<dbReference type="NCBIfam" id="TIGR00426">
    <property type="entry name" value="competence protein ComEA helix-hairpin-helix repeat region"/>
    <property type="match status" value="1"/>
</dbReference>
<gene>
    <name evidence="2" type="ORF">SAMN05421504_104654</name>
</gene>
<protein>
    <submittedName>
        <fullName evidence="2">Competence protein ComEA</fullName>
    </submittedName>
</protein>
<dbReference type="InterPro" id="IPR051675">
    <property type="entry name" value="Endo/Exo/Phosphatase_dom_1"/>
</dbReference>
<dbReference type="GO" id="GO:0015627">
    <property type="term" value="C:type II protein secretion system complex"/>
    <property type="evidence" value="ECO:0007669"/>
    <property type="project" value="TreeGrafter"/>
</dbReference>